<dbReference type="PROSITE" id="PS50929">
    <property type="entry name" value="ABC_TM1F"/>
    <property type="match status" value="1"/>
</dbReference>
<gene>
    <name evidence="10" type="ORF">DVS28_a0823</name>
</gene>
<dbReference type="InterPro" id="IPR003439">
    <property type="entry name" value="ABC_transporter-like_ATP-bd"/>
</dbReference>
<feature type="transmembrane region" description="Helical" evidence="7">
    <location>
        <begin position="16"/>
        <end position="39"/>
    </location>
</feature>
<keyword evidence="6 7" id="KW-0472">Membrane</keyword>
<dbReference type="InterPro" id="IPR003593">
    <property type="entry name" value="AAA+_ATPase"/>
</dbReference>
<evidence type="ECO:0000256" key="4">
    <source>
        <dbReference type="ARBA" id="ARBA00022840"/>
    </source>
</evidence>
<evidence type="ECO:0000256" key="3">
    <source>
        <dbReference type="ARBA" id="ARBA00022741"/>
    </source>
</evidence>
<keyword evidence="3" id="KW-0547">Nucleotide-binding</keyword>
<dbReference type="GO" id="GO:0016887">
    <property type="term" value="F:ATP hydrolysis activity"/>
    <property type="evidence" value="ECO:0007669"/>
    <property type="project" value="InterPro"/>
</dbReference>
<dbReference type="Gene3D" id="1.20.1560.10">
    <property type="entry name" value="ABC transporter type 1, transmembrane domain"/>
    <property type="match status" value="1"/>
</dbReference>
<dbReference type="Gene3D" id="3.40.50.300">
    <property type="entry name" value="P-loop containing nucleotide triphosphate hydrolases"/>
    <property type="match status" value="1"/>
</dbReference>
<evidence type="ECO:0000259" key="9">
    <source>
        <dbReference type="PROSITE" id="PS50929"/>
    </source>
</evidence>
<keyword evidence="5 7" id="KW-1133">Transmembrane helix</keyword>
<proteinExistence type="predicted"/>
<evidence type="ECO:0000256" key="6">
    <source>
        <dbReference type="ARBA" id="ARBA00023136"/>
    </source>
</evidence>
<dbReference type="Pfam" id="PF00005">
    <property type="entry name" value="ABC_tran"/>
    <property type="match status" value="1"/>
</dbReference>
<feature type="transmembrane region" description="Helical" evidence="7">
    <location>
        <begin position="128"/>
        <end position="152"/>
    </location>
</feature>
<feature type="domain" description="ABC transporter" evidence="8">
    <location>
        <begin position="356"/>
        <end position="559"/>
    </location>
</feature>
<comment type="subcellular location">
    <subcellularLocation>
        <location evidence="1">Cell membrane</location>
        <topology evidence="1">Multi-pass membrane protein</topology>
    </subcellularLocation>
</comment>
<name>A0A346XTH7_9ACTN</name>
<evidence type="ECO:0000313" key="11">
    <source>
        <dbReference type="Proteomes" id="UP000264006"/>
    </source>
</evidence>
<dbReference type="GO" id="GO:0005524">
    <property type="term" value="F:ATP binding"/>
    <property type="evidence" value="ECO:0007669"/>
    <property type="project" value="UniProtKB-KW"/>
</dbReference>
<reference evidence="10 11" key="1">
    <citation type="submission" date="2018-09" db="EMBL/GenBank/DDBJ databases">
        <title>Complete genome sequence of Euzebya sp. DY32-46 isolated from seawater of Pacific Ocean.</title>
        <authorList>
            <person name="Xu L."/>
            <person name="Wu Y.-H."/>
            <person name="Xu X.-W."/>
        </authorList>
    </citation>
    <scope>NUCLEOTIDE SEQUENCE [LARGE SCALE GENOMIC DNA]</scope>
    <source>
        <strain evidence="10 11">DY32-46</strain>
    </source>
</reference>
<evidence type="ECO:0000313" key="10">
    <source>
        <dbReference type="EMBL" id="AXV05524.1"/>
    </source>
</evidence>
<dbReference type="InterPro" id="IPR039421">
    <property type="entry name" value="Type_1_exporter"/>
</dbReference>
<dbReference type="Pfam" id="PF00664">
    <property type="entry name" value="ABC_membrane"/>
    <property type="match status" value="1"/>
</dbReference>
<keyword evidence="11" id="KW-1185">Reference proteome</keyword>
<evidence type="ECO:0000256" key="5">
    <source>
        <dbReference type="ARBA" id="ARBA00022989"/>
    </source>
</evidence>
<dbReference type="PANTHER" id="PTHR24221">
    <property type="entry name" value="ATP-BINDING CASSETTE SUB-FAMILY B"/>
    <property type="match status" value="1"/>
</dbReference>
<dbReference type="Proteomes" id="UP000264006">
    <property type="component" value="Chromosome"/>
</dbReference>
<dbReference type="PANTHER" id="PTHR24221:SF423">
    <property type="entry name" value="ABC TRANSPORTER"/>
    <property type="match status" value="1"/>
</dbReference>
<keyword evidence="4 10" id="KW-0067">ATP-binding</keyword>
<sequence>MPSRVVAWRLVRQEPVAYAIALLTWTTFHSLPVLSGWLLKVVLDRVQGGQPASTVWTVLAVLAGVEVGRWMVLVVSAVQWHGVWVFWHTVLRLNMLRSLVAAPGPAAGRLPGAPGEAVSRFRDDTKHVALVADVWLDMTGVSVAAAGALAVMVRVDPLVTLVALLPVGCALLLTRVMARRLKDLRVVEREATAAVTGFIGDTFAAITAIKAAGAEKAAEHRFDTLGRTRATAALRDQVATQVLQTLSGATGNLSTGLALLLLAPALAAGDASVGDVGLFASSAIVLATVPRWVARLGAYHRQADVSVDRMTRLLPPGADGGTLADPVHTALRHGPGAFPTVPARPVRPPRDHLELLEVVGLVVRHEDGTTVGPVDLTVESGRVTVLTGPVGAGKTTVLRALLGLVARDEGEIRWNGRLIEDPSTVLVPPLTAYLPQVPRLFSETLAQTILLGVDDAGLEEALAIACLQPDLARMGSGLDTMVGPRGVRLSGGQIQRTAAARAFVRRPDLLVVDDLSSALDVTTETQVWQRLLDRPDRPALLVVSHRERVLRAADFVIEMG</sequence>
<dbReference type="SUPFAM" id="SSF52540">
    <property type="entry name" value="P-loop containing nucleoside triphosphate hydrolases"/>
    <property type="match status" value="1"/>
</dbReference>
<dbReference type="KEGG" id="euz:DVS28_a0823"/>
<dbReference type="SUPFAM" id="SSF90123">
    <property type="entry name" value="ABC transporter transmembrane region"/>
    <property type="match status" value="1"/>
</dbReference>
<dbReference type="GO" id="GO:0140359">
    <property type="term" value="F:ABC-type transporter activity"/>
    <property type="evidence" value="ECO:0007669"/>
    <property type="project" value="InterPro"/>
</dbReference>
<keyword evidence="2 7" id="KW-0812">Transmembrane</keyword>
<dbReference type="InterPro" id="IPR011527">
    <property type="entry name" value="ABC1_TM_dom"/>
</dbReference>
<evidence type="ECO:0000256" key="7">
    <source>
        <dbReference type="SAM" id="Phobius"/>
    </source>
</evidence>
<evidence type="ECO:0000259" key="8">
    <source>
        <dbReference type="PROSITE" id="PS50893"/>
    </source>
</evidence>
<dbReference type="InterPro" id="IPR027417">
    <property type="entry name" value="P-loop_NTPase"/>
</dbReference>
<feature type="transmembrane region" description="Helical" evidence="7">
    <location>
        <begin position="158"/>
        <end position="178"/>
    </location>
</feature>
<evidence type="ECO:0000256" key="2">
    <source>
        <dbReference type="ARBA" id="ARBA00022692"/>
    </source>
</evidence>
<organism evidence="10 11">
    <name type="scientific">Euzebya pacifica</name>
    <dbReference type="NCBI Taxonomy" id="1608957"/>
    <lineage>
        <taxon>Bacteria</taxon>
        <taxon>Bacillati</taxon>
        <taxon>Actinomycetota</taxon>
        <taxon>Nitriliruptoria</taxon>
        <taxon>Euzebyales</taxon>
    </lineage>
</organism>
<dbReference type="SMART" id="SM00382">
    <property type="entry name" value="AAA"/>
    <property type="match status" value="1"/>
</dbReference>
<evidence type="ECO:0000256" key="1">
    <source>
        <dbReference type="ARBA" id="ARBA00004651"/>
    </source>
</evidence>
<accession>A0A346XTH7</accession>
<dbReference type="GO" id="GO:0005886">
    <property type="term" value="C:plasma membrane"/>
    <property type="evidence" value="ECO:0007669"/>
    <property type="project" value="UniProtKB-SubCell"/>
</dbReference>
<dbReference type="AlphaFoldDB" id="A0A346XTH7"/>
<protein>
    <submittedName>
        <fullName evidence="10">ABC transporter, ATP-binding protein</fullName>
    </submittedName>
</protein>
<dbReference type="InterPro" id="IPR036640">
    <property type="entry name" value="ABC1_TM_sf"/>
</dbReference>
<feature type="domain" description="ABC transmembrane type-1" evidence="9">
    <location>
        <begin position="31"/>
        <end position="288"/>
    </location>
</feature>
<dbReference type="EMBL" id="CP031165">
    <property type="protein sequence ID" value="AXV05524.1"/>
    <property type="molecule type" value="Genomic_DNA"/>
</dbReference>
<feature type="transmembrane region" description="Helical" evidence="7">
    <location>
        <begin position="67"/>
        <end position="87"/>
    </location>
</feature>
<dbReference type="PROSITE" id="PS50893">
    <property type="entry name" value="ABC_TRANSPORTER_2"/>
    <property type="match status" value="1"/>
</dbReference>